<name>A0A3Q1ML32_BOVIN</name>
<dbReference type="GeneTree" id="ENSGT00510000046499"/>
<feature type="compositionally biased region" description="Basic residues" evidence="1">
    <location>
        <begin position="109"/>
        <end position="119"/>
    </location>
</feature>
<organism evidence="2 3">
    <name type="scientific">Bos taurus</name>
    <name type="common">Bovine</name>
    <dbReference type="NCBI Taxonomy" id="9913"/>
    <lineage>
        <taxon>Eukaryota</taxon>
        <taxon>Metazoa</taxon>
        <taxon>Chordata</taxon>
        <taxon>Craniata</taxon>
        <taxon>Vertebrata</taxon>
        <taxon>Euteleostomi</taxon>
        <taxon>Mammalia</taxon>
        <taxon>Eutheria</taxon>
        <taxon>Laurasiatheria</taxon>
        <taxon>Artiodactyla</taxon>
        <taxon>Ruminantia</taxon>
        <taxon>Pecora</taxon>
        <taxon>Bovidae</taxon>
        <taxon>Bovinae</taxon>
        <taxon>Bos</taxon>
    </lineage>
</organism>
<evidence type="ECO:0000313" key="2">
    <source>
        <dbReference type="Ensembl" id="ENSBTAP00000072333.2"/>
    </source>
</evidence>
<proteinExistence type="predicted"/>
<keyword evidence="3" id="KW-1185">Reference proteome</keyword>
<protein>
    <submittedName>
        <fullName evidence="2">Uncharacterized protein</fullName>
    </submittedName>
</protein>
<reference evidence="2" key="1">
    <citation type="submission" date="2018-03" db="EMBL/GenBank/DDBJ databases">
        <title>ARS-UCD1.2.</title>
        <authorList>
            <person name="Rosen B.D."/>
            <person name="Bickhart D.M."/>
            <person name="Koren S."/>
            <person name="Schnabel R.D."/>
            <person name="Hall R."/>
            <person name="Zimin A."/>
            <person name="Dreischer C."/>
            <person name="Schultheiss S."/>
            <person name="Schroeder S.G."/>
            <person name="Elsik C.G."/>
            <person name="Couldrey C."/>
            <person name="Liu G.E."/>
            <person name="Van Tassell C.P."/>
            <person name="Phillippy A.M."/>
            <person name="Smith T.P.L."/>
            <person name="Medrano J.F."/>
        </authorList>
    </citation>
    <scope>NUCLEOTIDE SEQUENCE [LARGE SCALE GENOMIC DNA]</scope>
    <source>
        <strain evidence="2">Hereford</strain>
    </source>
</reference>
<evidence type="ECO:0000256" key="1">
    <source>
        <dbReference type="SAM" id="MobiDB-lite"/>
    </source>
</evidence>
<dbReference type="OrthoDB" id="7289984at2759"/>
<dbReference type="Proteomes" id="UP000009136">
    <property type="component" value="Chromosome 1"/>
</dbReference>
<dbReference type="AlphaFoldDB" id="A0A3Q1ML32"/>
<accession>A0A3Q1ML32</accession>
<feature type="region of interest" description="Disordered" evidence="1">
    <location>
        <begin position="71"/>
        <end position="119"/>
    </location>
</feature>
<evidence type="ECO:0000313" key="3">
    <source>
        <dbReference type="Proteomes" id="UP000009136"/>
    </source>
</evidence>
<reference evidence="2" key="2">
    <citation type="submission" date="2025-03" db="UniProtKB">
        <authorList>
            <consortium name="Ensembl"/>
        </authorList>
    </citation>
    <scope>IDENTIFICATION</scope>
    <source>
        <strain evidence="2">Hereford</strain>
    </source>
</reference>
<dbReference type="Ensembl" id="ENSBTAT00000066442.2">
    <property type="protein sequence ID" value="ENSBTAP00000072333.2"/>
    <property type="gene ID" value="ENSBTAG00000058845.1"/>
</dbReference>
<sequence length="119" mass="12786">MLRAGDSLSWSTQPLLTLEGNARVVDQHIEAPVLLAQEVTQGADALPVVDVQLVEKGAQALSLQLLHGRPTPRLVPRREHHVAREPPAQVTHDDEADALVGPGDQRHAVGGRHGRCAGR</sequence>
<dbReference type="VEuPathDB" id="HostDB:ENSBTAG00000023384"/>
<dbReference type="Bgee" id="ENSBTAG00000023384">
    <property type="expression patterns" value="Expressed in cortex of kidney and 103 other cell types or tissues"/>
</dbReference>